<gene>
    <name evidence="7" type="ORF">MHL29_11100</name>
</gene>
<dbReference type="Gene3D" id="3.10.20.70">
    <property type="entry name" value="Glutamine synthetase, N-terminal domain"/>
    <property type="match status" value="1"/>
</dbReference>
<accession>A0ABS9Q3G9</accession>
<reference evidence="7 8" key="1">
    <citation type="submission" date="2022-02" db="EMBL/GenBank/DDBJ databases">
        <title>Uncovering new skin microbiome diversity through culturing and metagenomics.</title>
        <authorList>
            <person name="Conlan S."/>
            <person name="Deming C."/>
            <person name="Nisc Comparative Sequencing Program N."/>
            <person name="Segre J.A."/>
        </authorList>
    </citation>
    <scope>NUCLEOTIDE SEQUENCE [LARGE SCALE GENOMIC DNA]</scope>
    <source>
        <strain evidence="7 8">ACRQZ</strain>
    </source>
</reference>
<comment type="caution">
    <text evidence="7">The sequence shown here is derived from an EMBL/GenBank/DDBJ whole genome shotgun (WGS) entry which is preliminary data.</text>
</comment>
<dbReference type="Gene3D" id="3.30.590.10">
    <property type="entry name" value="Glutamine synthetase/guanido kinase, catalytic domain"/>
    <property type="match status" value="1"/>
</dbReference>
<evidence type="ECO:0000256" key="1">
    <source>
        <dbReference type="ARBA" id="ARBA00009897"/>
    </source>
</evidence>
<evidence type="ECO:0000256" key="3">
    <source>
        <dbReference type="ARBA" id="ARBA00033230"/>
    </source>
</evidence>
<keyword evidence="8" id="KW-1185">Reference proteome</keyword>
<name>A0ABS9Q3G9_9MICO</name>
<dbReference type="Pfam" id="PF00120">
    <property type="entry name" value="Gln-synt_C"/>
    <property type="match status" value="1"/>
</dbReference>
<dbReference type="SUPFAM" id="SSF55931">
    <property type="entry name" value="Glutamine synthetase/guanido kinase"/>
    <property type="match status" value="1"/>
</dbReference>
<dbReference type="PROSITE" id="PS51987">
    <property type="entry name" value="GS_CATALYTIC"/>
    <property type="match status" value="1"/>
</dbReference>
<organism evidence="7 8">
    <name type="scientific">Arsenicicoccus bolidensis</name>
    <dbReference type="NCBI Taxonomy" id="229480"/>
    <lineage>
        <taxon>Bacteria</taxon>
        <taxon>Bacillati</taxon>
        <taxon>Actinomycetota</taxon>
        <taxon>Actinomycetes</taxon>
        <taxon>Micrococcales</taxon>
        <taxon>Intrasporangiaceae</taxon>
        <taxon>Arsenicicoccus</taxon>
    </lineage>
</organism>
<dbReference type="InterPro" id="IPR014746">
    <property type="entry name" value="Gln_synth/guanido_kin_cat_dom"/>
</dbReference>
<dbReference type="EC" id="6.3.1.2" evidence="2"/>
<dbReference type="SUPFAM" id="SSF54368">
    <property type="entry name" value="Glutamine synthetase, N-terminal domain"/>
    <property type="match status" value="1"/>
</dbReference>
<evidence type="ECO:0000256" key="5">
    <source>
        <dbReference type="RuleBase" id="RU000384"/>
    </source>
</evidence>
<feature type="domain" description="GS catalytic" evidence="6">
    <location>
        <begin position="129"/>
        <end position="496"/>
    </location>
</feature>
<dbReference type="EMBL" id="JAKRCV010000034">
    <property type="protein sequence ID" value="MCG7322424.1"/>
    <property type="molecule type" value="Genomic_DNA"/>
</dbReference>
<sequence length="496" mass="54184">MHDIDRSLTPHTLVRALGKPAASFTKADIVRFVQEQGITMLDLRYVAGDGRLKKLNFAIGSLEHLDRILTLGERVDGSSLFPFVGAAASDLYVVPRYRTAFVNPFAEEPTLDLMCSFYDADGEPLASAPEQVLRKAQAHLEATTGCRLEALGELEYYLFSEVDSIYPIVEQRGYHEAHPYSKWGHVRRETMAHLVRMGVQVKYGHAEVGNIVHDGQEMVQHEIELLPVPIEEAADQLVLAKWVLREVAYRHGLQVSFAPKIIVGQAGSGMHVHTRLTRGGRAVFADAEGLTDDARRVIAGYLRLAASLTAFGNTVPTSYLRLVPHQEAPTSICWGDRNRSVLVRVPLGWSGVGDRMLRDANPLEPAQQVDGTAGQTVEVRSPDGSAHVHLLLAGLAVAARTGLVGEDSLELAQRCYVREDASRVEGLAQLPSSCAGSAEALLADREIYEDGGVFPPGLIDAQATMLREHQDDDLSERLFGDADALAALVQKHLHCG</sequence>
<evidence type="ECO:0000259" key="6">
    <source>
        <dbReference type="PROSITE" id="PS51987"/>
    </source>
</evidence>
<dbReference type="Proteomes" id="UP001521931">
    <property type="component" value="Unassembled WGS sequence"/>
</dbReference>
<dbReference type="Pfam" id="PF03951">
    <property type="entry name" value="Gln-synt_N"/>
    <property type="match status" value="1"/>
</dbReference>
<evidence type="ECO:0000313" key="8">
    <source>
        <dbReference type="Proteomes" id="UP001521931"/>
    </source>
</evidence>
<evidence type="ECO:0000256" key="2">
    <source>
        <dbReference type="ARBA" id="ARBA00012937"/>
    </source>
</evidence>
<dbReference type="InterPro" id="IPR008147">
    <property type="entry name" value="Gln_synt_N"/>
</dbReference>
<evidence type="ECO:0000256" key="4">
    <source>
        <dbReference type="PROSITE-ProRule" id="PRU01331"/>
    </source>
</evidence>
<protein>
    <recommendedName>
        <fullName evidence="2">glutamine synthetase</fullName>
        <ecNumber evidence="2">6.3.1.2</ecNumber>
    </recommendedName>
    <alternativeName>
        <fullName evidence="3">Glutamine synthetase I beta</fullName>
    </alternativeName>
</protein>
<dbReference type="InterPro" id="IPR036651">
    <property type="entry name" value="Gln_synt_N_sf"/>
</dbReference>
<dbReference type="InterPro" id="IPR008146">
    <property type="entry name" value="Gln_synth_cat_dom"/>
</dbReference>
<evidence type="ECO:0000313" key="7">
    <source>
        <dbReference type="EMBL" id="MCG7322424.1"/>
    </source>
</evidence>
<dbReference type="RefSeq" id="WP_239264679.1">
    <property type="nucleotide sequence ID" value="NZ_JAKRCV010000034.1"/>
</dbReference>
<dbReference type="PANTHER" id="PTHR43407:SF1">
    <property type="entry name" value="LENGSIN"/>
    <property type="match status" value="1"/>
</dbReference>
<proteinExistence type="inferred from homology"/>
<dbReference type="SMART" id="SM01230">
    <property type="entry name" value="Gln-synt_C"/>
    <property type="match status" value="1"/>
</dbReference>
<dbReference type="PANTHER" id="PTHR43407">
    <property type="entry name" value="GLUTAMINE SYNTHETASE"/>
    <property type="match status" value="1"/>
</dbReference>
<comment type="similarity">
    <text evidence="1 4 5">Belongs to the glutamine synthetase family.</text>
</comment>